<proteinExistence type="predicted"/>
<organism evidence="3 4">
    <name type="scientific">Comamonas suwonensis</name>
    <dbReference type="NCBI Taxonomy" id="2606214"/>
    <lineage>
        <taxon>Bacteria</taxon>
        <taxon>Pseudomonadati</taxon>
        <taxon>Pseudomonadota</taxon>
        <taxon>Betaproteobacteria</taxon>
        <taxon>Burkholderiales</taxon>
        <taxon>Comamonadaceae</taxon>
        <taxon>Comamonas</taxon>
    </lineage>
</organism>
<protein>
    <submittedName>
        <fullName evidence="3">Cell division protein FtsK</fullName>
    </submittedName>
</protein>
<feature type="domain" description="NrS-1 polymerase-like helicase" evidence="2">
    <location>
        <begin position="248"/>
        <end position="356"/>
    </location>
</feature>
<dbReference type="GO" id="GO:0051301">
    <property type="term" value="P:cell division"/>
    <property type="evidence" value="ECO:0007669"/>
    <property type="project" value="UniProtKB-KW"/>
</dbReference>
<feature type="region of interest" description="Disordered" evidence="1">
    <location>
        <begin position="1"/>
        <end position="105"/>
    </location>
</feature>
<dbReference type="SUPFAM" id="SSF52540">
    <property type="entry name" value="P-loop containing nucleoside triphosphate hydrolases"/>
    <property type="match status" value="1"/>
</dbReference>
<accession>A0A843B465</accession>
<dbReference type="RefSeq" id="WP_198460535.1">
    <property type="nucleotide sequence ID" value="NZ_JABBCQ020000010.1"/>
</dbReference>
<dbReference type="AlphaFoldDB" id="A0A843B465"/>
<evidence type="ECO:0000313" key="3">
    <source>
        <dbReference type="EMBL" id="MBI1625373.1"/>
    </source>
</evidence>
<dbReference type="Proteomes" id="UP000530032">
    <property type="component" value="Unassembled WGS sequence"/>
</dbReference>
<feature type="compositionally biased region" description="Pro residues" evidence="1">
    <location>
        <begin position="65"/>
        <end position="74"/>
    </location>
</feature>
<evidence type="ECO:0000313" key="4">
    <source>
        <dbReference type="Proteomes" id="UP000530032"/>
    </source>
</evidence>
<keyword evidence="3" id="KW-0131">Cell cycle</keyword>
<dbReference type="InterPro" id="IPR027417">
    <property type="entry name" value="P-loop_NTPase"/>
</dbReference>
<dbReference type="Gene3D" id="3.40.50.300">
    <property type="entry name" value="P-loop containing nucleotide triphosphate hydrolases"/>
    <property type="match status" value="1"/>
</dbReference>
<keyword evidence="3" id="KW-0132">Cell division</keyword>
<evidence type="ECO:0000259" key="2">
    <source>
        <dbReference type="Pfam" id="PF19263"/>
    </source>
</evidence>
<comment type="caution">
    <text evidence="3">The sequence shown here is derived from an EMBL/GenBank/DDBJ whole genome shotgun (WGS) entry which is preliminary data.</text>
</comment>
<dbReference type="EMBL" id="JABBCQ020000010">
    <property type="protein sequence ID" value="MBI1625373.1"/>
    <property type="molecule type" value="Genomic_DNA"/>
</dbReference>
<feature type="compositionally biased region" description="Low complexity" evidence="1">
    <location>
        <begin position="34"/>
        <end position="49"/>
    </location>
</feature>
<keyword evidence="4" id="KW-1185">Reference proteome</keyword>
<name>A0A843B465_9BURK</name>
<gene>
    <name evidence="3" type="ORF">HF327_012790</name>
</gene>
<evidence type="ECO:0000256" key="1">
    <source>
        <dbReference type="SAM" id="MobiDB-lite"/>
    </source>
</evidence>
<dbReference type="Pfam" id="PF19263">
    <property type="entry name" value="DUF5906"/>
    <property type="match status" value="1"/>
</dbReference>
<dbReference type="InterPro" id="IPR045455">
    <property type="entry name" value="NrS-1_pol-like_helicase"/>
</dbReference>
<reference evidence="3" key="1">
    <citation type="submission" date="2020-12" db="EMBL/GenBank/DDBJ databases">
        <title>Comamonas sp. nov., isolated from stream water.</title>
        <authorList>
            <person name="Park K.-H."/>
        </authorList>
    </citation>
    <scope>NUCLEOTIDE SEQUENCE</scope>
    <source>
        <strain evidence="3">EJ-4</strain>
    </source>
</reference>
<sequence length="555" mass="61571">MADNDTELNDGGAFAPPPPATAESQALPAPDANASLDGSSAAGESAAGSVVHVDFHAGVRVPPEAGSPPPPAPPKKSATALKKGDGGAEVSAADGADKPVQGRKKEKTIDWGKFNHLVENFALLYGTDTVWDDSERMIMKISNMGHAHGSQLVAMWKSSEKRRTIRADELVFDPTMKCDTDQVINMYEGMAMVPKKGNVNPMLDLISFLVSRATPDEAETSVVMEWLIRWLAYPLQHPGAKMRSSVVMHGDEGAGKNFLFETVVQIYGKYASIVGQDELEDKFNDWRSCKQFVVGDEIMSRSELVHNKNRLKALITSPTVQINSKHQIRREEKNHMNIVFLSNETQPLALDNTDRRYLVVYTPKAKEDQYYIDLGEWRDNGGVEAFYEYLLTYPLDGFSPYTKPPMTEAKGNLIGLNRKSPERFWAEWSDGELDLPYRACSRAQAYRAYLKWCQRTGERFPDNETKFSSTLTRFSDTMNSPARIKVMNVAQPGFARKSHRMLLVTEPNFGEGDSKMTEGAWATKAVESFEVEVRKYLGYGTGSPAPDSAAAEGNE</sequence>